<evidence type="ECO:0000313" key="3">
    <source>
        <dbReference type="Proteomes" id="UP001521931"/>
    </source>
</evidence>
<keyword evidence="3" id="KW-1185">Reference proteome</keyword>
<dbReference type="Proteomes" id="UP001521931">
    <property type="component" value="Unassembled WGS sequence"/>
</dbReference>
<dbReference type="EMBL" id="JAKRCV010000102">
    <property type="protein sequence ID" value="MCG7323726.1"/>
    <property type="molecule type" value="Genomic_DNA"/>
</dbReference>
<organism evidence="2 3">
    <name type="scientific">Arsenicicoccus bolidensis</name>
    <dbReference type="NCBI Taxonomy" id="229480"/>
    <lineage>
        <taxon>Bacteria</taxon>
        <taxon>Bacillati</taxon>
        <taxon>Actinomycetota</taxon>
        <taxon>Actinomycetes</taxon>
        <taxon>Micrococcales</taxon>
        <taxon>Intrasporangiaceae</taxon>
        <taxon>Arsenicicoccus</taxon>
    </lineage>
</organism>
<feature type="compositionally biased region" description="Low complexity" evidence="1">
    <location>
        <begin position="234"/>
        <end position="258"/>
    </location>
</feature>
<reference evidence="2 3" key="1">
    <citation type="submission" date="2022-02" db="EMBL/GenBank/DDBJ databases">
        <title>Uncovering new skin microbiome diversity through culturing and metagenomics.</title>
        <authorList>
            <person name="Conlan S."/>
            <person name="Deming C."/>
            <person name="Nisc Comparative Sequencing Program N."/>
            <person name="Segre J.A."/>
        </authorList>
    </citation>
    <scope>NUCLEOTIDE SEQUENCE [LARGE SCALE GENOMIC DNA]</scope>
    <source>
        <strain evidence="2 3">ACRQZ</strain>
    </source>
</reference>
<proteinExistence type="predicted"/>
<accession>A0ABS9Q776</accession>
<feature type="compositionally biased region" description="Pro residues" evidence="1">
    <location>
        <begin position="219"/>
        <end position="233"/>
    </location>
</feature>
<feature type="non-terminal residue" evidence="2">
    <location>
        <position position="258"/>
    </location>
</feature>
<protein>
    <submittedName>
        <fullName evidence="2">Uncharacterized protein</fullName>
    </submittedName>
</protein>
<name>A0ABS9Q776_9MICO</name>
<evidence type="ECO:0000256" key="1">
    <source>
        <dbReference type="SAM" id="MobiDB-lite"/>
    </source>
</evidence>
<comment type="caution">
    <text evidence="2">The sequence shown here is derived from an EMBL/GenBank/DDBJ whole genome shotgun (WGS) entry which is preliminary data.</text>
</comment>
<sequence length="258" mass="25568">MRRQGGTAWRPALALSALGVSATLGLAGLSLTTGPGTLEGVLGGGSTTTPGLTATGGSAYETDGPADALTAQGPSVSRALVVQQAQRPEAPVAPSDPLDGIVLLSAAPRGQVLEQTVIEPAQERLEALAALLPLLEVAEPLTGVDADEVLASMADLGPVPAPEAGPVVDDGASNASPLIAQAPTTPDRTPPPTQPPGDVPAEPDPVGEDPIMRRMTEPVPEPSTGSPPTPTEPAPGTTDPTTTPGSTPTDPSTTPTGP</sequence>
<gene>
    <name evidence="2" type="ORF">MHL29_17790</name>
</gene>
<evidence type="ECO:0000313" key="2">
    <source>
        <dbReference type="EMBL" id="MCG7323726.1"/>
    </source>
</evidence>
<feature type="region of interest" description="Disordered" evidence="1">
    <location>
        <begin position="161"/>
        <end position="258"/>
    </location>
</feature>
<feature type="compositionally biased region" description="Pro residues" evidence="1">
    <location>
        <begin position="188"/>
        <end position="198"/>
    </location>
</feature>